<dbReference type="Proteomes" id="UP001152523">
    <property type="component" value="Unassembled WGS sequence"/>
</dbReference>
<evidence type="ECO:0000313" key="2">
    <source>
        <dbReference type="EMBL" id="CAH9142002.1"/>
    </source>
</evidence>
<reference evidence="2" key="1">
    <citation type="submission" date="2022-07" db="EMBL/GenBank/DDBJ databases">
        <authorList>
            <person name="Macas J."/>
            <person name="Novak P."/>
            <person name="Neumann P."/>
        </authorList>
    </citation>
    <scope>NUCLEOTIDE SEQUENCE</scope>
</reference>
<dbReference type="InterPro" id="IPR001810">
    <property type="entry name" value="F-box_dom"/>
</dbReference>
<proteinExistence type="predicted"/>
<dbReference type="SMART" id="SM00256">
    <property type="entry name" value="FBOX"/>
    <property type="match status" value="1"/>
</dbReference>
<evidence type="ECO:0000313" key="3">
    <source>
        <dbReference type="Proteomes" id="UP001152523"/>
    </source>
</evidence>
<accession>A0AAV0G264</accession>
<dbReference type="SUPFAM" id="SSF81383">
    <property type="entry name" value="F-box domain"/>
    <property type="match status" value="1"/>
</dbReference>
<dbReference type="InterPro" id="IPR050796">
    <property type="entry name" value="SCF_F-box_component"/>
</dbReference>
<dbReference type="PANTHER" id="PTHR31672:SF10">
    <property type="entry name" value="F-BOX DOMAIN-CONTAINING PROTEIN"/>
    <property type="match status" value="1"/>
</dbReference>
<organism evidence="2 3">
    <name type="scientific">Cuscuta epithymum</name>
    <dbReference type="NCBI Taxonomy" id="186058"/>
    <lineage>
        <taxon>Eukaryota</taxon>
        <taxon>Viridiplantae</taxon>
        <taxon>Streptophyta</taxon>
        <taxon>Embryophyta</taxon>
        <taxon>Tracheophyta</taxon>
        <taxon>Spermatophyta</taxon>
        <taxon>Magnoliopsida</taxon>
        <taxon>eudicotyledons</taxon>
        <taxon>Gunneridae</taxon>
        <taxon>Pentapetalae</taxon>
        <taxon>asterids</taxon>
        <taxon>lamiids</taxon>
        <taxon>Solanales</taxon>
        <taxon>Convolvulaceae</taxon>
        <taxon>Cuscuteae</taxon>
        <taxon>Cuscuta</taxon>
        <taxon>Cuscuta subgen. Cuscuta</taxon>
    </lineage>
</organism>
<dbReference type="InterPro" id="IPR006527">
    <property type="entry name" value="F-box-assoc_dom_typ1"/>
</dbReference>
<dbReference type="EMBL" id="CAMAPF010001034">
    <property type="protein sequence ID" value="CAH9142002.1"/>
    <property type="molecule type" value="Genomic_DNA"/>
</dbReference>
<protein>
    <recommendedName>
        <fullName evidence="1">F-box domain-containing protein</fullName>
    </recommendedName>
</protein>
<sequence length="382" mass="43495">MNPAKMSSGAPFLPLEIISDVLKRLPVKSLIRFQSVCNLWKNLLKSPSFIASHLDHSNRENLTIIFRRIPYSFTLLYCLDGNMQPIQVRNNPFIDRFKSLEVVGCCNGLLCIQTRQLGKLPSLYLWNPAIREVREVPRSRPSTNLCYMTSLGFAFCPTVKDYKIVIPYVTPSDVEYGFEVYSLATTSWKNIKIPRLKEGHILTECITSNGSMFWFATKRIVAGQYHGEDNTNLIASLYLAMDEFRLIPPPPLLENRIAKLTVYENKLAVFHYSQPFMNTGNTSIDLWVIEEGINGSWSKILTCNPYPHFVKPLTIWRNQIVFSVIHKYFSVVGKDENDVAGSFLFDPTSNEVKVLYWGGDGTLQAVFTYVESLVLISNIHTG</sequence>
<dbReference type="InterPro" id="IPR017451">
    <property type="entry name" value="F-box-assoc_interact_dom"/>
</dbReference>
<dbReference type="CDD" id="cd22157">
    <property type="entry name" value="F-box_AtFBW1-like"/>
    <property type="match status" value="1"/>
</dbReference>
<dbReference type="NCBIfam" id="TIGR01640">
    <property type="entry name" value="F_box_assoc_1"/>
    <property type="match status" value="1"/>
</dbReference>
<dbReference type="Pfam" id="PF07734">
    <property type="entry name" value="FBA_1"/>
    <property type="match status" value="1"/>
</dbReference>
<gene>
    <name evidence="2" type="ORF">CEPIT_LOCUS39565</name>
</gene>
<comment type="caution">
    <text evidence="2">The sequence shown here is derived from an EMBL/GenBank/DDBJ whole genome shotgun (WGS) entry which is preliminary data.</text>
</comment>
<dbReference type="InterPro" id="IPR036047">
    <property type="entry name" value="F-box-like_dom_sf"/>
</dbReference>
<dbReference type="Pfam" id="PF00646">
    <property type="entry name" value="F-box"/>
    <property type="match status" value="1"/>
</dbReference>
<dbReference type="AlphaFoldDB" id="A0AAV0G264"/>
<dbReference type="PROSITE" id="PS50181">
    <property type="entry name" value="FBOX"/>
    <property type="match status" value="1"/>
</dbReference>
<evidence type="ECO:0000259" key="1">
    <source>
        <dbReference type="PROSITE" id="PS50181"/>
    </source>
</evidence>
<name>A0AAV0G264_9ASTE</name>
<feature type="domain" description="F-box" evidence="1">
    <location>
        <begin position="7"/>
        <end position="54"/>
    </location>
</feature>
<dbReference type="PANTHER" id="PTHR31672">
    <property type="entry name" value="BNACNNG10540D PROTEIN"/>
    <property type="match status" value="1"/>
</dbReference>
<dbReference type="Gene3D" id="1.20.1280.50">
    <property type="match status" value="1"/>
</dbReference>
<keyword evidence="3" id="KW-1185">Reference proteome</keyword>